<dbReference type="EMBL" id="JAQQWM010000008">
    <property type="protein sequence ID" value="KAK8053998.1"/>
    <property type="molecule type" value="Genomic_DNA"/>
</dbReference>
<comment type="caution">
    <text evidence="3">The sequence shown here is derived from an EMBL/GenBank/DDBJ whole genome shotgun (WGS) entry which is preliminary data.</text>
</comment>
<feature type="transmembrane region" description="Helical" evidence="2">
    <location>
        <begin position="48"/>
        <end position="68"/>
    </location>
</feature>
<evidence type="ECO:0000256" key="2">
    <source>
        <dbReference type="SAM" id="Phobius"/>
    </source>
</evidence>
<keyword evidence="2" id="KW-1133">Transmembrane helix</keyword>
<evidence type="ECO:0000313" key="4">
    <source>
        <dbReference type="Proteomes" id="UP001446871"/>
    </source>
</evidence>
<keyword evidence="2" id="KW-0472">Membrane</keyword>
<feature type="compositionally biased region" description="Polar residues" evidence="1">
    <location>
        <begin position="254"/>
        <end position="277"/>
    </location>
</feature>
<organism evidence="3 4">
    <name type="scientific">Apiospora saccharicola</name>
    <dbReference type="NCBI Taxonomy" id="335842"/>
    <lineage>
        <taxon>Eukaryota</taxon>
        <taxon>Fungi</taxon>
        <taxon>Dikarya</taxon>
        <taxon>Ascomycota</taxon>
        <taxon>Pezizomycotina</taxon>
        <taxon>Sordariomycetes</taxon>
        <taxon>Xylariomycetidae</taxon>
        <taxon>Amphisphaeriales</taxon>
        <taxon>Apiosporaceae</taxon>
        <taxon>Apiospora</taxon>
    </lineage>
</organism>
<feature type="transmembrane region" description="Helical" evidence="2">
    <location>
        <begin position="177"/>
        <end position="195"/>
    </location>
</feature>
<dbReference type="Proteomes" id="UP001446871">
    <property type="component" value="Unassembled WGS sequence"/>
</dbReference>
<feature type="transmembrane region" description="Helical" evidence="2">
    <location>
        <begin position="75"/>
        <end position="93"/>
    </location>
</feature>
<evidence type="ECO:0008006" key="5">
    <source>
        <dbReference type="Google" id="ProtNLM"/>
    </source>
</evidence>
<name>A0ABR1U540_9PEZI</name>
<dbReference type="Pfam" id="PF03596">
    <property type="entry name" value="Cad"/>
    <property type="match status" value="1"/>
</dbReference>
<proteinExistence type="predicted"/>
<evidence type="ECO:0000256" key="1">
    <source>
        <dbReference type="SAM" id="MobiDB-lite"/>
    </source>
</evidence>
<feature type="region of interest" description="Disordered" evidence="1">
    <location>
        <begin position="248"/>
        <end position="277"/>
    </location>
</feature>
<feature type="transmembrane region" description="Helical" evidence="2">
    <location>
        <begin position="220"/>
        <end position="240"/>
    </location>
</feature>
<keyword evidence="2" id="KW-0812">Transmembrane</keyword>
<feature type="transmembrane region" description="Helical" evidence="2">
    <location>
        <begin position="143"/>
        <end position="165"/>
    </location>
</feature>
<reference evidence="3 4" key="1">
    <citation type="submission" date="2023-01" db="EMBL/GenBank/DDBJ databases">
        <title>Analysis of 21 Apiospora genomes using comparative genomics revels a genus with tremendous synthesis potential of carbohydrate active enzymes and secondary metabolites.</title>
        <authorList>
            <person name="Sorensen T."/>
        </authorList>
    </citation>
    <scope>NUCLEOTIDE SEQUENCE [LARGE SCALE GENOMIC DNA]</scope>
    <source>
        <strain evidence="3 4">CBS 83171</strain>
    </source>
</reference>
<accession>A0ABR1U540</accession>
<gene>
    <name evidence="3" type="ORF">PG996_013299</name>
</gene>
<dbReference type="InterPro" id="IPR004676">
    <property type="entry name" value="Cd-R_transporter"/>
</dbReference>
<sequence length="277" mass="29784">MQFGATLGEACATFAITNVDDLFVLITFFAEATTSRTISPLNIVLGQYLGFTVIVAISMIGFGVALVLPPEPIGFLGLLPILLGIWKFTNLFLPETDDEGDLEVSTTAAVKGVLKVALVTLMNGGDNIGTYIPLFSQVERGAIAVYVVTYYILLGLLCLAAWSVMRQKHVLALVQKYVDYVIPLLYTGLGIFIIVKSDCYPWTIEQINKSTGSSPGQGTMAGVTTFILLAATCAMAWYTVAQRRTHAPTPEDTLATTTNYVPDSPSTVQTLPPATNN</sequence>
<keyword evidence="4" id="KW-1185">Reference proteome</keyword>
<protein>
    <recommendedName>
        <fullName evidence="5">Cadmium resistance transporter</fullName>
    </recommendedName>
</protein>
<evidence type="ECO:0000313" key="3">
    <source>
        <dbReference type="EMBL" id="KAK8053998.1"/>
    </source>
</evidence>